<gene>
    <name evidence="2" type="ORF">ACFSYJ_39605</name>
</gene>
<evidence type="ECO:0000313" key="3">
    <source>
        <dbReference type="Proteomes" id="UP001597419"/>
    </source>
</evidence>
<dbReference type="EMBL" id="JBHUKU010000028">
    <property type="protein sequence ID" value="MFD2464778.1"/>
    <property type="molecule type" value="Genomic_DNA"/>
</dbReference>
<evidence type="ECO:0000259" key="1">
    <source>
        <dbReference type="Pfam" id="PF04149"/>
    </source>
</evidence>
<reference evidence="3" key="1">
    <citation type="journal article" date="2019" name="Int. J. Syst. Evol. Microbiol.">
        <title>The Global Catalogue of Microorganisms (GCM) 10K type strain sequencing project: providing services to taxonomists for standard genome sequencing and annotation.</title>
        <authorList>
            <consortium name="The Broad Institute Genomics Platform"/>
            <consortium name="The Broad Institute Genome Sequencing Center for Infectious Disease"/>
            <person name="Wu L."/>
            <person name="Ma J."/>
        </authorList>
    </citation>
    <scope>NUCLEOTIDE SEQUENCE [LARGE SCALE GENOMIC DNA]</scope>
    <source>
        <strain evidence="3">CGMCC 4.7643</strain>
    </source>
</reference>
<dbReference type="RefSeq" id="WP_345399907.1">
    <property type="nucleotide sequence ID" value="NZ_BAABHG010000010.1"/>
</dbReference>
<accession>A0ABW5GV12</accession>
<comment type="caution">
    <text evidence="2">The sequence shown here is derived from an EMBL/GenBank/DDBJ whole genome shotgun (WGS) entry which is preliminary data.</text>
</comment>
<proteinExistence type="predicted"/>
<dbReference type="Proteomes" id="UP001597419">
    <property type="component" value="Unassembled WGS sequence"/>
</dbReference>
<keyword evidence="3" id="KW-1185">Reference proteome</keyword>
<organism evidence="2 3">
    <name type="scientific">Amycolatopsis samaneae</name>
    <dbReference type="NCBI Taxonomy" id="664691"/>
    <lineage>
        <taxon>Bacteria</taxon>
        <taxon>Bacillati</taxon>
        <taxon>Actinomycetota</taxon>
        <taxon>Actinomycetes</taxon>
        <taxon>Pseudonocardiales</taxon>
        <taxon>Pseudonocardiaceae</taxon>
        <taxon>Amycolatopsis</taxon>
    </lineage>
</organism>
<name>A0ABW5GV12_9PSEU</name>
<sequence length="66" mass="6805">MSAPDLATVQWVKSSYSNNNGTCVEVAFVPGGVAARDSKDPEGGALAFSAAAFGSFLRVIAQRSPE</sequence>
<dbReference type="InterPro" id="IPR007278">
    <property type="entry name" value="DUF397"/>
</dbReference>
<dbReference type="Pfam" id="PF04149">
    <property type="entry name" value="DUF397"/>
    <property type="match status" value="1"/>
</dbReference>
<feature type="domain" description="DUF397" evidence="1">
    <location>
        <begin position="9"/>
        <end position="58"/>
    </location>
</feature>
<evidence type="ECO:0000313" key="2">
    <source>
        <dbReference type="EMBL" id="MFD2464778.1"/>
    </source>
</evidence>
<protein>
    <submittedName>
        <fullName evidence="2">DUF397 domain-containing protein</fullName>
    </submittedName>
</protein>